<keyword evidence="1" id="KW-0560">Oxidoreductase</keyword>
<dbReference type="SUPFAM" id="SSF50475">
    <property type="entry name" value="FMN-binding split barrel"/>
    <property type="match status" value="1"/>
</dbReference>
<gene>
    <name evidence="3" type="ORF">JD82_04521</name>
</gene>
<evidence type="ECO:0000256" key="1">
    <source>
        <dbReference type="ARBA" id="ARBA00023002"/>
    </source>
</evidence>
<comment type="caution">
    <text evidence="3">The sequence shown here is derived from an EMBL/GenBank/DDBJ whole genome shotgun (WGS) entry which is preliminary data.</text>
</comment>
<evidence type="ECO:0000313" key="4">
    <source>
        <dbReference type="Proteomes" id="UP000317303"/>
    </source>
</evidence>
<dbReference type="EMBL" id="VLJV01000001">
    <property type="protein sequence ID" value="TWH22632.1"/>
    <property type="molecule type" value="Genomic_DNA"/>
</dbReference>
<dbReference type="GO" id="GO:0005829">
    <property type="term" value="C:cytosol"/>
    <property type="evidence" value="ECO:0007669"/>
    <property type="project" value="TreeGrafter"/>
</dbReference>
<name>A0A660CGU5_9PSEU</name>
<dbReference type="Proteomes" id="UP000317303">
    <property type="component" value="Unassembled WGS sequence"/>
</dbReference>
<evidence type="ECO:0000259" key="2">
    <source>
        <dbReference type="Pfam" id="PF01243"/>
    </source>
</evidence>
<dbReference type="InterPro" id="IPR012349">
    <property type="entry name" value="Split_barrel_FMN-bd"/>
</dbReference>
<dbReference type="GO" id="GO:0070967">
    <property type="term" value="F:coenzyme F420 binding"/>
    <property type="evidence" value="ECO:0007669"/>
    <property type="project" value="TreeGrafter"/>
</dbReference>
<dbReference type="Gene3D" id="2.30.110.10">
    <property type="entry name" value="Electron Transport, Fmn-binding Protein, Chain A"/>
    <property type="match status" value="1"/>
</dbReference>
<sequence>MSVVAANVSVMALSVEEREQFLAEPHIGVLSVVESAGRGPLSVPIWYQYRPGGVLWIRTGTDSRKARAIRAAGRFTLVVERSEPTVRYVSVEGPAEFGDDSHALSLEMAARYLPRDRAEQFVDYEREHLGEHLVITMRPEHWLSSDMGAL</sequence>
<dbReference type="Pfam" id="PF01243">
    <property type="entry name" value="PNPOx_N"/>
    <property type="match status" value="1"/>
</dbReference>
<dbReference type="PANTHER" id="PTHR35176:SF6">
    <property type="entry name" value="HEME OXYGENASE HI_0854-RELATED"/>
    <property type="match status" value="1"/>
</dbReference>
<dbReference type="AlphaFoldDB" id="A0A660CGU5"/>
<reference evidence="3 4" key="1">
    <citation type="submission" date="2019-07" db="EMBL/GenBank/DDBJ databases">
        <title>R&amp;d 2014.</title>
        <authorList>
            <person name="Klenk H.-P."/>
        </authorList>
    </citation>
    <scope>NUCLEOTIDE SEQUENCE [LARGE SCALE GENOMIC DNA]</scope>
    <source>
        <strain evidence="3 4">DSM 43194</strain>
    </source>
</reference>
<dbReference type="InterPro" id="IPR052019">
    <property type="entry name" value="F420H2_bilvrd_red/Heme_oxyg"/>
</dbReference>
<dbReference type="PANTHER" id="PTHR35176">
    <property type="entry name" value="HEME OXYGENASE HI_0854-RELATED"/>
    <property type="match status" value="1"/>
</dbReference>
<feature type="domain" description="Pyridoxamine 5'-phosphate oxidase N-terminal" evidence="2">
    <location>
        <begin position="16"/>
        <end position="143"/>
    </location>
</feature>
<dbReference type="InterPro" id="IPR011576">
    <property type="entry name" value="Pyridox_Oxase_N"/>
</dbReference>
<dbReference type="GO" id="GO:0016627">
    <property type="term" value="F:oxidoreductase activity, acting on the CH-CH group of donors"/>
    <property type="evidence" value="ECO:0007669"/>
    <property type="project" value="TreeGrafter"/>
</dbReference>
<proteinExistence type="predicted"/>
<keyword evidence="4" id="KW-1185">Reference proteome</keyword>
<organism evidence="3 4">
    <name type="scientific">Prauserella rugosa</name>
    <dbReference type="NCBI Taxonomy" id="43354"/>
    <lineage>
        <taxon>Bacteria</taxon>
        <taxon>Bacillati</taxon>
        <taxon>Actinomycetota</taxon>
        <taxon>Actinomycetes</taxon>
        <taxon>Pseudonocardiales</taxon>
        <taxon>Pseudonocardiaceae</taxon>
        <taxon>Prauserella</taxon>
    </lineage>
</organism>
<protein>
    <submittedName>
        <fullName evidence="3">Pyridoxamine 5'-phosphate oxidase</fullName>
    </submittedName>
</protein>
<evidence type="ECO:0000313" key="3">
    <source>
        <dbReference type="EMBL" id="TWH22632.1"/>
    </source>
</evidence>
<accession>A0A660CGU5</accession>